<dbReference type="AlphaFoldDB" id="A0AAV1WPH8"/>
<dbReference type="EMBL" id="CAXHTB010000008">
    <property type="protein sequence ID" value="CAL0310972.1"/>
    <property type="molecule type" value="Genomic_DNA"/>
</dbReference>
<reference evidence="2 3" key="1">
    <citation type="submission" date="2024-03" db="EMBL/GenBank/DDBJ databases">
        <authorList>
            <person name="Martinez-Hernandez J."/>
        </authorList>
    </citation>
    <scope>NUCLEOTIDE SEQUENCE [LARGE SCALE GENOMIC DNA]</scope>
</reference>
<dbReference type="GO" id="GO:0003700">
    <property type="term" value="F:DNA-binding transcription factor activity"/>
    <property type="evidence" value="ECO:0007669"/>
    <property type="project" value="TreeGrafter"/>
</dbReference>
<dbReference type="PANTHER" id="PTHR31100:SF51">
    <property type="entry name" value="AT-HOOK MOTIF NUCLEAR-LOCALIZED PROTEIN 29"/>
    <property type="match status" value="1"/>
</dbReference>
<accession>A0AAV1WPH8</accession>
<name>A0AAV1WPH8_LUPLU</name>
<protein>
    <submittedName>
        <fullName evidence="2">Uncharacterized protein</fullName>
    </submittedName>
</protein>
<proteinExistence type="predicted"/>
<organism evidence="2 3">
    <name type="scientific">Lupinus luteus</name>
    <name type="common">European yellow lupine</name>
    <dbReference type="NCBI Taxonomy" id="3873"/>
    <lineage>
        <taxon>Eukaryota</taxon>
        <taxon>Viridiplantae</taxon>
        <taxon>Streptophyta</taxon>
        <taxon>Embryophyta</taxon>
        <taxon>Tracheophyta</taxon>
        <taxon>Spermatophyta</taxon>
        <taxon>Magnoliopsida</taxon>
        <taxon>eudicotyledons</taxon>
        <taxon>Gunneridae</taxon>
        <taxon>Pentapetalae</taxon>
        <taxon>rosids</taxon>
        <taxon>fabids</taxon>
        <taxon>Fabales</taxon>
        <taxon>Fabaceae</taxon>
        <taxon>Papilionoideae</taxon>
        <taxon>50 kb inversion clade</taxon>
        <taxon>genistoids sensu lato</taxon>
        <taxon>core genistoids</taxon>
        <taxon>Genisteae</taxon>
        <taxon>Lupinus</taxon>
    </lineage>
</organism>
<evidence type="ECO:0000313" key="3">
    <source>
        <dbReference type="Proteomes" id="UP001497480"/>
    </source>
</evidence>
<evidence type="ECO:0000313" key="2">
    <source>
        <dbReference type="EMBL" id="CAL0310972.1"/>
    </source>
</evidence>
<dbReference type="GO" id="GO:0010228">
    <property type="term" value="P:vegetative to reproductive phase transition of meristem"/>
    <property type="evidence" value="ECO:0007669"/>
    <property type="project" value="TreeGrafter"/>
</dbReference>
<dbReference type="InterPro" id="IPR014476">
    <property type="entry name" value="AHL15-29"/>
</dbReference>
<keyword evidence="3" id="KW-1185">Reference proteome</keyword>
<gene>
    <name evidence="2" type="ORF">LLUT_LOCUS12032</name>
</gene>
<evidence type="ECO:0000256" key="1">
    <source>
        <dbReference type="SAM" id="MobiDB-lite"/>
    </source>
</evidence>
<dbReference type="Proteomes" id="UP001497480">
    <property type="component" value="Unassembled WGS sequence"/>
</dbReference>
<feature type="region of interest" description="Disordered" evidence="1">
    <location>
        <begin position="20"/>
        <end position="47"/>
    </location>
</feature>
<dbReference type="GO" id="GO:0003680">
    <property type="term" value="F:minor groove of adenine-thymine-rich DNA binding"/>
    <property type="evidence" value="ECO:0007669"/>
    <property type="project" value="InterPro"/>
</dbReference>
<sequence>MSDCNNNLIPHLSHHTIGLDGVVATSSGGHRPRGRPAGSENEPKPSIIVARDSPNALRSHVLEVSSGAEIVETLSNYARICLLVDLHRSF</sequence>
<dbReference type="GO" id="GO:0005634">
    <property type="term" value="C:nucleus"/>
    <property type="evidence" value="ECO:0007669"/>
    <property type="project" value="TreeGrafter"/>
</dbReference>
<dbReference type="PANTHER" id="PTHR31100">
    <property type="entry name" value="AT-HOOK MOTIF NUCLEAR-LOCALIZED PROTEIN 15"/>
    <property type="match status" value="1"/>
</dbReference>
<comment type="caution">
    <text evidence="2">The sequence shown here is derived from an EMBL/GenBank/DDBJ whole genome shotgun (WGS) entry which is preliminary data.</text>
</comment>